<dbReference type="Proteomes" id="UP001176940">
    <property type="component" value="Unassembled WGS sequence"/>
</dbReference>
<organism evidence="1 2">
    <name type="scientific">Ranitomeya imitator</name>
    <name type="common">mimic poison frog</name>
    <dbReference type="NCBI Taxonomy" id="111125"/>
    <lineage>
        <taxon>Eukaryota</taxon>
        <taxon>Metazoa</taxon>
        <taxon>Chordata</taxon>
        <taxon>Craniata</taxon>
        <taxon>Vertebrata</taxon>
        <taxon>Euteleostomi</taxon>
        <taxon>Amphibia</taxon>
        <taxon>Batrachia</taxon>
        <taxon>Anura</taxon>
        <taxon>Neobatrachia</taxon>
        <taxon>Hyloidea</taxon>
        <taxon>Dendrobatidae</taxon>
        <taxon>Dendrobatinae</taxon>
        <taxon>Ranitomeya</taxon>
    </lineage>
</organism>
<name>A0ABN9KSW9_9NEOB</name>
<sequence length="170" mass="18658">MLLGSTSPSLSASQAQMYLRAQMLIFTPAATVATVQSDIPLISSSAPSTSTQPSATQFYLRKKIFMHKMVHFERCAKILKKGPFYFDVQNLTLRNPPILEISCPQNSPPKINNHDQSLAMCHKTTVTSSKTIHTDSYEASRKGESPGSESRCTAVTRTASLHQLLAPGKF</sequence>
<comment type="caution">
    <text evidence="1">The sequence shown here is derived from an EMBL/GenBank/DDBJ whole genome shotgun (WGS) entry which is preliminary data.</text>
</comment>
<evidence type="ECO:0000313" key="2">
    <source>
        <dbReference type="Proteomes" id="UP001176940"/>
    </source>
</evidence>
<reference evidence="1" key="1">
    <citation type="submission" date="2023-07" db="EMBL/GenBank/DDBJ databases">
        <authorList>
            <person name="Stuckert A."/>
        </authorList>
    </citation>
    <scope>NUCLEOTIDE SEQUENCE</scope>
</reference>
<dbReference type="EMBL" id="CAUEEQ010002370">
    <property type="protein sequence ID" value="CAJ0922647.1"/>
    <property type="molecule type" value="Genomic_DNA"/>
</dbReference>
<protein>
    <submittedName>
        <fullName evidence="1">Uncharacterized protein</fullName>
    </submittedName>
</protein>
<proteinExistence type="predicted"/>
<evidence type="ECO:0000313" key="1">
    <source>
        <dbReference type="EMBL" id="CAJ0922647.1"/>
    </source>
</evidence>
<gene>
    <name evidence="1" type="ORF">RIMI_LOCUS1793214</name>
</gene>
<accession>A0ABN9KSW9</accession>
<keyword evidence="2" id="KW-1185">Reference proteome</keyword>